<comment type="caution">
    <text evidence="1">The sequence shown here is derived from an EMBL/GenBank/DDBJ whole genome shotgun (WGS) entry which is preliminary data.</text>
</comment>
<gene>
    <name evidence="1" type="ORF">LCGC14_2315640</name>
</gene>
<proteinExistence type="predicted"/>
<name>A0A0F9CJW8_9ZZZZ</name>
<accession>A0A0F9CJW8</accession>
<evidence type="ECO:0000313" key="1">
    <source>
        <dbReference type="EMBL" id="KKL49424.1"/>
    </source>
</evidence>
<dbReference type="AlphaFoldDB" id="A0A0F9CJW8"/>
<sequence>MSKAKAGRLLSRYIREIAAEATVPVPDAEADNGVRMETRAEALARQIWKLAEGYEETIGGKIKVYLPDKNMIAILLDRLEGRVPTIDAKDQKPKATIAERVGDQSRRRLNALADKNNNSSNAQ</sequence>
<reference evidence="1" key="1">
    <citation type="journal article" date="2015" name="Nature">
        <title>Complex archaea that bridge the gap between prokaryotes and eukaryotes.</title>
        <authorList>
            <person name="Spang A."/>
            <person name="Saw J.H."/>
            <person name="Jorgensen S.L."/>
            <person name="Zaremba-Niedzwiedzka K."/>
            <person name="Martijn J."/>
            <person name="Lind A.E."/>
            <person name="van Eijk R."/>
            <person name="Schleper C."/>
            <person name="Guy L."/>
            <person name="Ettema T.J."/>
        </authorList>
    </citation>
    <scope>NUCLEOTIDE SEQUENCE</scope>
</reference>
<dbReference type="EMBL" id="LAZR01032962">
    <property type="protein sequence ID" value="KKL49424.1"/>
    <property type="molecule type" value="Genomic_DNA"/>
</dbReference>
<protein>
    <submittedName>
        <fullName evidence="1">Uncharacterized protein</fullName>
    </submittedName>
</protein>
<organism evidence="1">
    <name type="scientific">marine sediment metagenome</name>
    <dbReference type="NCBI Taxonomy" id="412755"/>
    <lineage>
        <taxon>unclassified sequences</taxon>
        <taxon>metagenomes</taxon>
        <taxon>ecological metagenomes</taxon>
    </lineage>
</organism>